<dbReference type="AlphaFoldDB" id="A0A318LMJ2"/>
<feature type="binding site" evidence="5">
    <location>
        <position position="245"/>
    </location>
    <ligand>
        <name>isopentenyl diphosphate</name>
        <dbReference type="ChEBI" id="CHEBI:128769"/>
    </ligand>
</feature>
<dbReference type="NCBIfam" id="NF002188">
    <property type="entry name" value="PRK01045.1-2"/>
    <property type="match status" value="1"/>
</dbReference>
<keyword evidence="5" id="KW-0414">Isoprene biosynthesis</keyword>
<feature type="binding site" evidence="5">
    <location>
        <position position="162"/>
    </location>
    <ligand>
        <name>(2E)-4-hydroxy-3-methylbut-2-enyl diphosphate</name>
        <dbReference type="ChEBI" id="CHEBI:128753"/>
    </ligand>
</feature>
<dbReference type="RefSeq" id="WP_110335588.1">
    <property type="nucleotide sequence ID" value="NZ_MASU01000005.1"/>
</dbReference>
<organism evidence="6 7">
    <name type="scientific">Prauserella flavalba</name>
    <dbReference type="NCBI Taxonomy" id="1477506"/>
    <lineage>
        <taxon>Bacteria</taxon>
        <taxon>Bacillati</taxon>
        <taxon>Actinomycetota</taxon>
        <taxon>Actinomycetes</taxon>
        <taxon>Pseudonocardiales</taxon>
        <taxon>Pseudonocardiaceae</taxon>
        <taxon>Prauserella</taxon>
    </lineage>
</organism>
<dbReference type="OrthoDB" id="9804068at2"/>
<protein>
    <recommendedName>
        <fullName evidence="5">4-hydroxy-3-methylbut-2-enyl diphosphate reductase</fullName>
        <shortName evidence="5">HMBPP reductase</shortName>
        <ecNumber evidence="5">1.17.7.4</ecNumber>
    </recommendedName>
</protein>
<dbReference type="Proteomes" id="UP000247892">
    <property type="component" value="Unassembled WGS sequence"/>
</dbReference>
<keyword evidence="7" id="KW-1185">Reference proteome</keyword>
<dbReference type="Pfam" id="PF02401">
    <property type="entry name" value="LYTB"/>
    <property type="match status" value="1"/>
</dbReference>
<feature type="binding site" evidence="5">
    <location>
        <position position="387"/>
    </location>
    <ligand>
        <name>dimethylallyl diphosphate</name>
        <dbReference type="ChEBI" id="CHEBI:57623"/>
    </ligand>
</feature>
<sequence length="429" mass="44015">MPFTAAQSIMAANRPGGPGADGVLVADELLTPGAPPIPCPAAVLLAGELRRRGVPPVRDRLWADSAPGRGDNGLTLCAVLPGRDGPSGLGLAAAGQEDGVPPDVVTAAGSAMASCLSAAGPRTVLLAAPRSFCAGVERAIEIVEKVLDQRGAPVYVRKQIVHNSHVVRGLEERGAVFVDELDEVPGGATVVFSAHGVSPAVHAEAARKGLDVIDATCPLVTKVHAEARRFAARGDTVVLIGHEGHEEVEGTLGEAPASTVLVQNADEVAGLEVEDPERVSYLTQTTLAVDETAEVVDALRERFPALRGPVSDDICYATTNRQHALSAIAEESDLVLVVGSGNSSNSARLVELARRAGTEAHLIDDAGDIEAGWLAGARVVGLTAGASAPPRLVSAVIAALGGLGPVTVTEREITRETVHFALPPAVARG</sequence>
<feature type="binding site" evidence="5">
    <location>
        <position position="345"/>
    </location>
    <ligand>
        <name>isopentenyl diphosphate</name>
        <dbReference type="ChEBI" id="CHEBI:128769"/>
    </ligand>
</feature>
<feature type="binding site" evidence="5">
    <location>
        <position position="344"/>
    </location>
    <ligand>
        <name>dimethylallyl diphosphate</name>
        <dbReference type="ChEBI" id="CHEBI:57623"/>
    </ligand>
</feature>
<comment type="function">
    <text evidence="5">Catalyzes the conversion of 1-hydroxy-2-methyl-2-(E)-butenyl 4-diphosphate (HMBPP) into a mixture of isopentenyl diphosphate (IPP) and dimethylallyl diphosphate (DMAPP). Acts in the terminal step of the DOXP/MEP pathway for isoprenoid precursor biosynthesis.</text>
</comment>
<feature type="binding site" evidence="5">
    <location>
        <position position="387"/>
    </location>
    <ligand>
        <name>isopentenyl diphosphate</name>
        <dbReference type="ChEBI" id="CHEBI:128769"/>
    </ligand>
</feature>
<keyword evidence="2 5" id="KW-0479">Metal-binding</keyword>
<feature type="binding site" evidence="5">
    <location>
        <position position="345"/>
    </location>
    <ligand>
        <name>dimethylallyl diphosphate</name>
        <dbReference type="ChEBI" id="CHEBI:57623"/>
    </ligand>
</feature>
<dbReference type="NCBIfam" id="NF002189">
    <property type="entry name" value="PRK01045.1-3"/>
    <property type="match status" value="1"/>
</dbReference>
<dbReference type="Gene3D" id="3.40.50.11270">
    <property type="match status" value="1"/>
</dbReference>
<dbReference type="NCBIfam" id="TIGR00216">
    <property type="entry name" value="ispH_lytB"/>
    <property type="match status" value="1"/>
</dbReference>
<feature type="binding site" evidence="5">
    <location>
        <position position="245"/>
    </location>
    <ligand>
        <name>(2E)-4-hydroxy-3-methylbut-2-enyl diphosphate</name>
        <dbReference type="ChEBI" id="CHEBI:128753"/>
    </ligand>
</feature>
<dbReference type="HAMAP" id="MF_00191">
    <property type="entry name" value="IspH"/>
    <property type="match status" value="1"/>
</dbReference>
<feature type="binding site" evidence="5">
    <location>
        <position position="195"/>
    </location>
    <ligand>
        <name>dimethylallyl diphosphate</name>
        <dbReference type="ChEBI" id="CHEBI:57623"/>
    </ligand>
</feature>
<dbReference type="Gene3D" id="3.40.1010.20">
    <property type="entry name" value="4-hydroxy-3-methylbut-2-enyl diphosphate reductase, catalytic domain"/>
    <property type="match status" value="2"/>
</dbReference>
<feature type="binding site" evidence="5">
    <location>
        <position position="345"/>
    </location>
    <ligand>
        <name>(2E)-4-hydroxy-3-methylbut-2-enyl diphosphate</name>
        <dbReference type="ChEBI" id="CHEBI:128753"/>
    </ligand>
</feature>
<feature type="binding site" evidence="5">
    <location>
        <position position="162"/>
    </location>
    <ligand>
        <name>dimethylallyl diphosphate</name>
        <dbReference type="ChEBI" id="CHEBI:57623"/>
    </ligand>
</feature>
<name>A0A318LMJ2_9PSEU</name>
<feature type="binding site" evidence="5">
    <location>
        <position position="217"/>
    </location>
    <ligand>
        <name>[4Fe-4S] cluster</name>
        <dbReference type="ChEBI" id="CHEBI:49883"/>
    </ligand>
</feature>
<reference evidence="6 7" key="1">
    <citation type="submission" date="2016-07" db="EMBL/GenBank/DDBJ databases">
        <title>Draft genome sequence of Prauserella sp. YIM 121212, isolated from alkaline soil.</title>
        <authorList>
            <person name="Ruckert C."/>
            <person name="Albersmeier A."/>
            <person name="Jiang C.-L."/>
            <person name="Jiang Y."/>
            <person name="Kalinowski J."/>
            <person name="Schneider O."/>
            <person name="Winkler A."/>
            <person name="Zotchev S.B."/>
        </authorList>
    </citation>
    <scope>NUCLEOTIDE SEQUENCE [LARGE SCALE GENOMIC DNA]</scope>
    <source>
        <strain evidence="6 7">YIM 121212</strain>
    </source>
</reference>
<dbReference type="GO" id="GO:0016114">
    <property type="term" value="P:terpenoid biosynthetic process"/>
    <property type="evidence" value="ECO:0007669"/>
    <property type="project" value="UniProtKB-UniRule"/>
</dbReference>
<feature type="binding site" evidence="5">
    <location>
        <position position="344"/>
    </location>
    <ligand>
        <name>isopentenyl diphosphate</name>
        <dbReference type="ChEBI" id="CHEBI:128769"/>
    </ligand>
</feature>
<evidence type="ECO:0000313" key="6">
    <source>
        <dbReference type="EMBL" id="PXY35581.1"/>
    </source>
</evidence>
<dbReference type="GO" id="GO:0019288">
    <property type="term" value="P:isopentenyl diphosphate biosynthetic process, methylerythritol 4-phosphate pathway"/>
    <property type="evidence" value="ECO:0007669"/>
    <property type="project" value="UniProtKB-UniRule"/>
</dbReference>
<feature type="binding site" evidence="5">
    <location>
        <position position="162"/>
    </location>
    <ligand>
        <name>isopentenyl diphosphate</name>
        <dbReference type="ChEBI" id="CHEBI:128769"/>
    </ligand>
</feature>
<keyword evidence="4 5" id="KW-0411">Iron-sulfur</keyword>
<dbReference type="GO" id="GO:0050992">
    <property type="term" value="P:dimethylallyl diphosphate biosynthetic process"/>
    <property type="evidence" value="ECO:0007669"/>
    <property type="project" value="UniProtKB-UniRule"/>
</dbReference>
<dbReference type="NCBIfam" id="NF002190">
    <property type="entry name" value="PRK01045.1-4"/>
    <property type="match status" value="1"/>
</dbReference>
<comment type="pathway">
    <text evidence="5">Isoprenoid biosynthesis; isopentenyl diphosphate biosynthesis via DXP pathway; isopentenyl diphosphate from 1-deoxy-D-xylulose 5-phosphate: step 6/6.</text>
</comment>
<evidence type="ECO:0000256" key="5">
    <source>
        <dbReference type="HAMAP-Rule" id="MF_00191"/>
    </source>
</evidence>
<dbReference type="InterPro" id="IPR003451">
    <property type="entry name" value="LytB/IspH"/>
</dbReference>
<evidence type="ECO:0000313" key="7">
    <source>
        <dbReference type="Proteomes" id="UP000247892"/>
    </source>
</evidence>
<dbReference type="EMBL" id="MASU01000005">
    <property type="protein sequence ID" value="PXY35581.1"/>
    <property type="molecule type" value="Genomic_DNA"/>
</dbReference>
<keyword evidence="5" id="KW-0560">Oxidoreductase</keyword>
<dbReference type="GO" id="GO:0051539">
    <property type="term" value="F:4 iron, 4 sulfur cluster binding"/>
    <property type="evidence" value="ECO:0007669"/>
    <property type="project" value="UniProtKB-UniRule"/>
</dbReference>
<feature type="binding site" evidence="5">
    <location>
        <position position="343"/>
    </location>
    <ligand>
        <name>isopentenyl diphosphate</name>
        <dbReference type="ChEBI" id="CHEBI:128769"/>
    </ligand>
</feature>
<comment type="catalytic activity">
    <reaction evidence="5">
        <text>dimethylallyl diphosphate + 2 oxidized [2Fe-2S]-[ferredoxin] + H2O = (2E)-4-hydroxy-3-methylbut-2-enyl diphosphate + 2 reduced [2Fe-2S]-[ferredoxin] + 2 H(+)</text>
        <dbReference type="Rhea" id="RHEA:24825"/>
        <dbReference type="Rhea" id="RHEA-COMP:10000"/>
        <dbReference type="Rhea" id="RHEA-COMP:10001"/>
        <dbReference type="ChEBI" id="CHEBI:15377"/>
        <dbReference type="ChEBI" id="CHEBI:15378"/>
        <dbReference type="ChEBI" id="CHEBI:33737"/>
        <dbReference type="ChEBI" id="CHEBI:33738"/>
        <dbReference type="ChEBI" id="CHEBI:57623"/>
        <dbReference type="ChEBI" id="CHEBI:128753"/>
        <dbReference type="EC" id="1.17.7.4"/>
    </reaction>
</comment>
<dbReference type="PANTHER" id="PTHR30426">
    <property type="entry name" value="4-HYDROXY-3-METHYLBUT-2-ENYL DIPHOSPHATE REDUCTASE"/>
    <property type="match status" value="1"/>
</dbReference>
<feature type="binding site" evidence="5">
    <location>
        <position position="315"/>
    </location>
    <ligand>
        <name>[4Fe-4S] cluster</name>
        <dbReference type="ChEBI" id="CHEBI:49883"/>
    </ligand>
</feature>
<dbReference type="UniPathway" id="UPA00059">
    <property type="reaction ID" value="UER00105"/>
</dbReference>
<comment type="cofactor">
    <cofactor evidence="5">
        <name>[4Fe-4S] cluster</name>
        <dbReference type="ChEBI" id="CHEBI:49883"/>
    </cofactor>
    <text evidence="5">Binds 1 [4Fe-4S] cluster per subunit.</text>
</comment>
<evidence type="ECO:0000256" key="4">
    <source>
        <dbReference type="ARBA" id="ARBA00023014"/>
    </source>
</evidence>
<gene>
    <name evidence="5" type="primary">ispH</name>
    <name evidence="6" type="ORF">BA062_08730</name>
</gene>
<comment type="similarity">
    <text evidence="5">Belongs to the IspH family.</text>
</comment>
<proteinExistence type="inferred from homology"/>
<dbReference type="UniPathway" id="UPA00056">
    <property type="reaction ID" value="UER00097"/>
</dbReference>
<keyword evidence="3 5" id="KW-0408">Iron</keyword>
<evidence type="ECO:0000256" key="3">
    <source>
        <dbReference type="ARBA" id="ARBA00023004"/>
    </source>
</evidence>
<feature type="binding site" evidence="5">
    <location>
        <position position="245"/>
    </location>
    <ligand>
        <name>dimethylallyl diphosphate</name>
        <dbReference type="ChEBI" id="CHEBI:57623"/>
    </ligand>
</feature>
<feature type="active site" description="Proton donor" evidence="5">
    <location>
        <position position="247"/>
    </location>
</feature>
<dbReference type="GO" id="GO:0046872">
    <property type="term" value="F:metal ion binding"/>
    <property type="evidence" value="ECO:0007669"/>
    <property type="project" value="UniProtKB-KW"/>
</dbReference>
<feature type="binding site" evidence="5">
    <location>
        <position position="195"/>
    </location>
    <ligand>
        <name>(2E)-4-hydroxy-3-methylbut-2-enyl diphosphate</name>
        <dbReference type="ChEBI" id="CHEBI:128753"/>
    </ligand>
</feature>
<feature type="binding site" evidence="5">
    <location>
        <position position="387"/>
    </location>
    <ligand>
        <name>(2E)-4-hydroxy-3-methylbut-2-enyl diphosphate</name>
        <dbReference type="ChEBI" id="CHEBI:128753"/>
    </ligand>
</feature>
<dbReference type="CDD" id="cd13944">
    <property type="entry name" value="lytB_ispH"/>
    <property type="match status" value="1"/>
</dbReference>
<evidence type="ECO:0000256" key="1">
    <source>
        <dbReference type="ARBA" id="ARBA00022485"/>
    </source>
</evidence>
<dbReference type="EC" id="1.17.7.4" evidence="5"/>
<feature type="binding site" evidence="5">
    <location>
        <position position="343"/>
    </location>
    <ligand>
        <name>(2E)-4-hydroxy-3-methylbut-2-enyl diphosphate</name>
        <dbReference type="ChEBI" id="CHEBI:128753"/>
    </ligand>
</feature>
<comment type="caution">
    <text evidence="6">The sequence shown here is derived from an EMBL/GenBank/DDBJ whole genome shotgun (WGS) entry which is preliminary data.</text>
</comment>
<feature type="binding site" evidence="5">
    <location>
        <position position="344"/>
    </location>
    <ligand>
        <name>(2E)-4-hydroxy-3-methylbut-2-enyl diphosphate</name>
        <dbReference type="ChEBI" id="CHEBI:128753"/>
    </ligand>
</feature>
<dbReference type="GO" id="GO:0051745">
    <property type="term" value="F:4-hydroxy-3-methylbut-2-enyl diphosphate reductase activity"/>
    <property type="evidence" value="ECO:0007669"/>
    <property type="project" value="UniProtKB-UniRule"/>
</dbReference>
<feature type="binding site" evidence="5">
    <location>
        <position position="195"/>
    </location>
    <ligand>
        <name>isopentenyl diphosphate</name>
        <dbReference type="ChEBI" id="CHEBI:128769"/>
    </ligand>
</feature>
<feature type="binding site" evidence="5">
    <location>
        <position position="343"/>
    </location>
    <ligand>
        <name>dimethylallyl diphosphate</name>
        <dbReference type="ChEBI" id="CHEBI:57623"/>
    </ligand>
</feature>
<comment type="pathway">
    <text evidence="5">Isoprenoid biosynthesis; dimethylallyl diphosphate biosynthesis; dimethylallyl diphosphate from (2E)-4-hydroxy-3-methylbutenyl diphosphate: step 1/1.</text>
</comment>
<feature type="binding site" evidence="5">
    <location>
        <position position="285"/>
    </location>
    <ligand>
        <name>(2E)-4-hydroxy-3-methylbut-2-enyl diphosphate</name>
        <dbReference type="ChEBI" id="CHEBI:128753"/>
    </ligand>
</feature>
<accession>A0A318LMJ2</accession>
<keyword evidence="1 5" id="KW-0004">4Fe-4S</keyword>
<dbReference type="PANTHER" id="PTHR30426:SF0">
    <property type="entry name" value="4-HYDROXY-3-METHYLBUT-2-ENYL DIPHOSPHATE REDUCTASE"/>
    <property type="match status" value="1"/>
</dbReference>
<evidence type="ECO:0000256" key="2">
    <source>
        <dbReference type="ARBA" id="ARBA00022723"/>
    </source>
</evidence>
<feature type="binding site" evidence="5">
    <location>
        <position position="133"/>
    </location>
    <ligand>
        <name>[4Fe-4S] cluster</name>
        <dbReference type="ChEBI" id="CHEBI:49883"/>
    </ligand>
</feature>
<comment type="catalytic activity">
    <reaction evidence="5">
        <text>isopentenyl diphosphate + 2 oxidized [2Fe-2S]-[ferredoxin] + H2O = (2E)-4-hydroxy-3-methylbut-2-enyl diphosphate + 2 reduced [2Fe-2S]-[ferredoxin] + 2 H(+)</text>
        <dbReference type="Rhea" id="RHEA:24488"/>
        <dbReference type="Rhea" id="RHEA-COMP:10000"/>
        <dbReference type="Rhea" id="RHEA-COMP:10001"/>
        <dbReference type="ChEBI" id="CHEBI:15377"/>
        <dbReference type="ChEBI" id="CHEBI:15378"/>
        <dbReference type="ChEBI" id="CHEBI:33737"/>
        <dbReference type="ChEBI" id="CHEBI:33738"/>
        <dbReference type="ChEBI" id="CHEBI:128753"/>
        <dbReference type="ChEBI" id="CHEBI:128769"/>
        <dbReference type="EC" id="1.17.7.4"/>
    </reaction>
</comment>